<sequence length="136" mass="15469">MRDTADYWIKPNGEPFTIRFPAKVHRKGKFDRTGPYFNMTHTGLDIAALKRARAQFELTFLTQDDDCPAKSIRQSSNTLSTLMLIHARHDNTLPPAKRSENGVCITAFWHSYGISEGDYFSLVIITEPLFRHIPAG</sequence>
<gene>
    <name evidence="1" type="ORF">JVT61DRAFT_1874</name>
</gene>
<dbReference type="EMBL" id="JAGFBS010000110">
    <property type="protein sequence ID" value="KAG6369070.1"/>
    <property type="molecule type" value="Genomic_DNA"/>
</dbReference>
<dbReference type="AlphaFoldDB" id="A0A8I2YBX1"/>
<name>A0A8I2YBX1_9AGAM</name>
<protein>
    <submittedName>
        <fullName evidence="1">Uncharacterized protein</fullName>
    </submittedName>
</protein>
<dbReference type="Proteomes" id="UP000683000">
    <property type="component" value="Unassembled WGS sequence"/>
</dbReference>
<evidence type="ECO:0000313" key="1">
    <source>
        <dbReference type="EMBL" id="KAG6369070.1"/>
    </source>
</evidence>
<comment type="caution">
    <text evidence="1">The sequence shown here is derived from an EMBL/GenBank/DDBJ whole genome shotgun (WGS) entry which is preliminary data.</text>
</comment>
<organism evidence="1 2">
    <name type="scientific">Boletus reticuloceps</name>
    <dbReference type="NCBI Taxonomy" id="495285"/>
    <lineage>
        <taxon>Eukaryota</taxon>
        <taxon>Fungi</taxon>
        <taxon>Dikarya</taxon>
        <taxon>Basidiomycota</taxon>
        <taxon>Agaricomycotina</taxon>
        <taxon>Agaricomycetes</taxon>
        <taxon>Agaricomycetidae</taxon>
        <taxon>Boletales</taxon>
        <taxon>Boletineae</taxon>
        <taxon>Boletaceae</taxon>
        <taxon>Boletoideae</taxon>
        <taxon>Boletus</taxon>
    </lineage>
</organism>
<accession>A0A8I2YBX1</accession>
<keyword evidence="2" id="KW-1185">Reference proteome</keyword>
<dbReference type="OrthoDB" id="2690420at2759"/>
<evidence type="ECO:0000313" key="2">
    <source>
        <dbReference type="Proteomes" id="UP000683000"/>
    </source>
</evidence>
<proteinExistence type="predicted"/>
<reference evidence="1" key="1">
    <citation type="submission" date="2021-03" db="EMBL/GenBank/DDBJ databases">
        <title>Evolutionary innovations through gain and loss of genes in the ectomycorrhizal Boletales.</title>
        <authorList>
            <person name="Wu G."/>
            <person name="Miyauchi S."/>
            <person name="Morin E."/>
            <person name="Yang Z.-L."/>
            <person name="Xu J."/>
            <person name="Martin F.M."/>
        </authorList>
    </citation>
    <scope>NUCLEOTIDE SEQUENCE</scope>
    <source>
        <strain evidence="1">BR01</strain>
    </source>
</reference>